<protein>
    <submittedName>
        <fullName evidence="2">Uncharacterized protein</fullName>
    </submittedName>
</protein>
<feature type="compositionally biased region" description="Acidic residues" evidence="1">
    <location>
        <begin position="111"/>
        <end position="121"/>
    </location>
</feature>
<sequence>MQKIPLELARSGMTLAQPVSRENGITIVGEGVELTDALIDRLQGMKISRVVVKGNPVQLEGGGASAFDQRLSRLDHLFRGYADDQWMRKVKAFLTNYFRLKAAAQAAAEAAEVEEEAVEPQDEQRSEKDAE</sequence>
<dbReference type="STRING" id="1121449.SAMN02745704_02549"/>
<dbReference type="AlphaFoldDB" id="A0A1T4XX11"/>
<proteinExistence type="predicted"/>
<evidence type="ECO:0000313" key="3">
    <source>
        <dbReference type="Proteomes" id="UP000190027"/>
    </source>
</evidence>
<keyword evidence="3" id="KW-1185">Reference proteome</keyword>
<reference evidence="2 3" key="1">
    <citation type="submission" date="2017-02" db="EMBL/GenBank/DDBJ databases">
        <authorList>
            <person name="Peterson S.W."/>
        </authorList>
    </citation>
    <scope>NUCLEOTIDE SEQUENCE [LARGE SCALE GENOMIC DNA]</scope>
    <source>
        <strain evidence="2 3">DSM 16080</strain>
    </source>
</reference>
<gene>
    <name evidence="2" type="ORF">SAMN02745704_02549</name>
</gene>
<feature type="compositionally biased region" description="Basic and acidic residues" evidence="1">
    <location>
        <begin position="122"/>
        <end position="131"/>
    </location>
</feature>
<organism evidence="2 3">
    <name type="scientific">Paucidesulfovibrio gracilis DSM 16080</name>
    <dbReference type="NCBI Taxonomy" id="1121449"/>
    <lineage>
        <taxon>Bacteria</taxon>
        <taxon>Pseudomonadati</taxon>
        <taxon>Thermodesulfobacteriota</taxon>
        <taxon>Desulfovibrionia</taxon>
        <taxon>Desulfovibrionales</taxon>
        <taxon>Desulfovibrionaceae</taxon>
        <taxon>Paucidesulfovibrio</taxon>
    </lineage>
</organism>
<dbReference type="EMBL" id="FUYC01000019">
    <property type="protein sequence ID" value="SKA94112.1"/>
    <property type="molecule type" value="Genomic_DNA"/>
</dbReference>
<dbReference type="OrthoDB" id="9799356at2"/>
<dbReference type="Proteomes" id="UP000190027">
    <property type="component" value="Unassembled WGS sequence"/>
</dbReference>
<accession>A0A1T4XX11</accession>
<feature type="region of interest" description="Disordered" evidence="1">
    <location>
        <begin position="111"/>
        <end position="131"/>
    </location>
</feature>
<dbReference type="RefSeq" id="WP_078718100.1">
    <property type="nucleotide sequence ID" value="NZ_FUYC01000019.1"/>
</dbReference>
<name>A0A1T4XX11_9BACT</name>
<evidence type="ECO:0000313" key="2">
    <source>
        <dbReference type="EMBL" id="SKA94112.1"/>
    </source>
</evidence>
<evidence type="ECO:0000256" key="1">
    <source>
        <dbReference type="SAM" id="MobiDB-lite"/>
    </source>
</evidence>